<sequence length="85" mass="9278">MVEKKVIVKLETGLQARPAAKFVQEANRFSSEVHLEKGNKRVNAKSIMGVMSLAIGTNEEVTLQAEGADEEQAVDTLVSMMESVE</sequence>
<dbReference type="PANTHER" id="PTHR33705">
    <property type="entry name" value="PHOSPHOCARRIER PROTEIN HPR"/>
    <property type="match status" value="1"/>
</dbReference>
<proteinExistence type="predicted"/>
<name>A0ABN0ZY92_9BACI</name>
<dbReference type="Proteomes" id="UP001500740">
    <property type="component" value="Unassembled WGS sequence"/>
</dbReference>
<accession>A0ABN0ZY92</accession>
<evidence type="ECO:0000313" key="3">
    <source>
        <dbReference type="Proteomes" id="UP001500740"/>
    </source>
</evidence>
<dbReference type="Gene3D" id="3.30.1340.10">
    <property type="entry name" value="HPr-like"/>
    <property type="match status" value="1"/>
</dbReference>
<dbReference type="PROSITE" id="PS51350">
    <property type="entry name" value="PTS_HPR_DOM"/>
    <property type="match status" value="1"/>
</dbReference>
<dbReference type="NCBIfam" id="TIGR01003">
    <property type="entry name" value="PTS_HPr_family"/>
    <property type="match status" value="1"/>
</dbReference>
<protein>
    <submittedName>
        <fullName evidence="2">HPr family phosphocarrier protein</fullName>
    </submittedName>
</protein>
<reference evidence="2 3" key="1">
    <citation type="journal article" date="2019" name="Int. J. Syst. Evol. Microbiol.">
        <title>The Global Catalogue of Microorganisms (GCM) 10K type strain sequencing project: providing services to taxonomists for standard genome sequencing and annotation.</title>
        <authorList>
            <consortium name="The Broad Institute Genomics Platform"/>
            <consortium name="The Broad Institute Genome Sequencing Center for Infectious Disease"/>
            <person name="Wu L."/>
            <person name="Ma J."/>
        </authorList>
    </citation>
    <scope>NUCLEOTIDE SEQUENCE [LARGE SCALE GENOMIC DNA]</scope>
    <source>
        <strain evidence="2 3">JCM 14193</strain>
    </source>
</reference>
<dbReference type="NCBIfam" id="NF010354">
    <property type="entry name" value="PRK13782.1"/>
    <property type="match status" value="1"/>
</dbReference>
<dbReference type="EMBL" id="BAAACZ010000014">
    <property type="protein sequence ID" value="GAA0462985.1"/>
    <property type="molecule type" value="Genomic_DNA"/>
</dbReference>
<evidence type="ECO:0000259" key="1">
    <source>
        <dbReference type="PROSITE" id="PS51350"/>
    </source>
</evidence>
<dbReference type="PRINTS" id="PR00107">
    <property type="entry name" value="PHOSPHOCPHPR"/>
</dbReference>
<gene>
    <name evidence="2" type="ORF">GCM10008935_18220</name>
</gene>
<dbReference type="Pfam" id="PF00381">
    <property type="entry name" value="PTS-HPr"/>
    <property type="match status" value="1"/>
</dbReference>
<comment type="caution">
    <text evidence="2">The sequence shown here is derived from an EMBL/GenBank/DDBJ whole genome shotgun (WGS) entry which is preliminary data.</text>
</comment>
<dbReference type="InterPro" id="IPR050399">
    <property type="entry name" value="HPr"/>
</dbReference>
<dbReference type="RefSeq" id="WP_343783262.1">
    <property type="nucleotide sequence ID" value="NZ_BAAACZ010000014.1"/>
</dbReference>
<dbReference type="CDD" id="cd00367">
    <property type="entry name" value="PTS-HPr_like"/>
    <property type="match status" value="1"/>
</dbReference>
<feature type="domain" description="HPr" evidence="1">
    <location>
        <begin position="1"/>
        <end position="85"/>
    </location>
</feature>
<organism evidence="2 3">
    <name type="scientific">Alkalibacillus silvisoli</name>
    <dbReference type="NCBI Taxonomy" id="392823"/>
    <lineage>
        <taxon>Bacteria</taxon>
        <taxon>Bacillati</taxon>
        <taxon>Bacillota</taxon>
        <taxon>Bacilli</taxon>
        <taxon>Bacillales</taxon>
        <taxon>Bacillaceae</taxon>
        <taxon>Alkalibacillus</taxon>
    </lineage>
</organism>
<evidence type="ECO:0000313" key="2">
    <source>
        <dbReference type="EMBL" id="GAA0462985.1"/>
    </source>
</evidence>
<dbReference type="PANTHER" id="PTHR33705:SF5">
    <property type="entry name" value="HPR-LIKE PROTEIN CRH"/>
    <property type="match status" value="1"/>
</dbReference>
<dbReference type="InterPro" id="IPR000032">
    <property type="entry name" value="HPr-like"/>
</dbReference>
<keyword evidence="3" id="KW-1185">Reference proteome</keyword>
<dbReference type="InterPro" id="IPR035895">
    <property type="entry name" value="HPr-like_sf"/>
</dbReference>
<dbReference type="SUPFAM" id="SSF55594">
    <property type="entry name" value="HPr-like"/>
    <property type="match status" value="1"/>
</dbReference>